<evidence type="ECO:0000256" key="1">
    <source>
        <dbReference type="SAM" id="MobiDB-lite"/>
    </source>
</evidence>
<sequence length="492" mass="55609">MSIIKEPNPSFKKTTMAKRHSQPQNPSAAGVLNTTTRQENLTENNSDEAPGNGTQTNEGPGPIPSGPTAASNGGGGIDPSDSSEAPVVDLTHNTHEPGSDQWLRHLMSRALLGLAGDTEAIDHLSLIDFDSFPVYQKVSIGCQIQRFINAPSDEKASLRNTLVAMIRSFHRHLKRKTSTAEAPAKKPRLEEVSRELAAIRSCLKSPFLDFSIESNTDWQRVVDLFFNLPSVQSIGPTREVVVILFESLLSKTPAPYKDEVKKVHAVAMRSTFESLEQFRRFIAPKCPRVLCHPRHQDILYRARFDPDYETFVAHLVEVTAQLFDPDWMLKFSEQYENYLKTNEPPTMGLPDSCTPVVIYECIMRVVTAMIPIPILEWMREEEKSDITTFAQYQTLMEKFRCYPPFRLDTLKDAIGYPSDDEYSLHGLRPVSVHPKTKVDRGVDPYVANPLFLQFPGTPIPEDIPSPYVRRPRLARETVFNNLVKHYRGKRAF</sequence>
<accession>A0A642VB96</accession>
<dbReference type="AlphaFoldDB" id="A0A642VB96"/>
<evidence type="ECO:0000313" key="2">
    <source>
        <dbReference type="EMBL" id="KAA8917138.1"/>
    </source>
</evidence>
<gene>
    <name evidence="2" type="ORF">TRICI_000705</name>
</gene>
<comment type="caution">
    <text evidence="2">The sequence shown here is derived from an EMBL/GenBank/DDBJ whole genome shotgun (WGS) entry which is preliminary data.</text>
</comment>
<dbReference type="Proteomes" id="UP000761534">
    <property type="component" value="Unassembled WGS sequence"/>
</dbReference>
<feature type="region of interest" description="Disordered" evidence="1">
    <location>
        <begin position="1"/>
        <end position="99"/>
    </location>
</feature>
<feature type="compositionally biased region" description="Polar residues" evidence="1">
    <location>
        <begin position="22"/>
        <end position="44"/>
    </location>
</feature>
<evidence type="ECO:0000313" key="3">
    <source>
        <dbReference type="Proteomes" id="UP000761534"/>
    </source>
</evidence>
<name>A0A642VB96_9ASCO</name>
<protein>
    <submittedName>
        <fullName evidence="2">Uncharacterized protein</fullName>
    </submittedName>
</protein>
<keyword evidence="3" id="KW-1185">Reference proteome</keyword>
<dbReference type="EMBL" id="SWFS01000063">
    <property type="protein sequence ID" value="KAA8917138.1"/>
    <property type="molecule type" value="Genomic_DNA"/>
</dbReference>
<organism evidence="2 3">
    <name type="scientific">Trichomonascus ciferrii</name>
    <dbReference type="NCBI Taxonomy" id="44093"/>
    <lineage>
        <taxon>Eukaryota</taxon>
        <taxon>Fungi</taxon>
        <taxon>Dikarya</taxon>
        <taxon>Ascomycota</taxon>
        <taxon>Saccharomycotina</taxon>
        <taxon>Dipodascomycetes</taxon>
        <taxon>Dipodascales</taxon>
        <taxon>Trichomonascaceae</taxon>
        <taxon>Trichomonascus</taxon>
        <taxon>Trichomonascus ciferrii complex</taxon>
    </lineage>
</organism>
<proteinExistence type="predicted"/>
<dbReference type="VEuPathDB" id="FungiDB:TRICI_000705"/>
<reference evidence="2" key="1">
    <citation type="journal article" date="2019" name="G3 (Bethesda)">
        <title>Genome Assemblies of Two Rare Opportunistic Yeast Pathogens: Diutina rugosa (syn. Candida rugosa) and Trichomonascus ciferrii (syn. Candida ciferrii).</title>
        <authorList>
            <person name="Mixao V."/>
            <person name="Saus E."/>
            <person name="Hansen A.P."/>
            <person name="Lass-Florl C."/>
            <person name="Gabaldon T."/>
        </authorList>
    </citation>
    <scope>NUCLEOTIDE SEQUENCE</scope>
    <source>
        <strain evidence="2">CBS 4856</strain>
    </source>
</reference>